<feature type="domain" description="SRR1-like" evidence="1">
    <location>
        <begin position="151"/>
        <end position="306"/>
    </location>
</feature>
<keyword evidence="3" id="KW-1185">Reference proteome</keyword>
<evidence type="ECO:0000313" key="3">
    <source>
        <dbReference type="Proteomes" id="UP001397290"/>
    </source>
</evidence>
<dbReference type="PANTHER" id="PTHR42080:SF1">
    <property type="entry name" value="SRR1-LIKE DOMAIN-CONTAINING PROTEIN"/>
    <property type="match status" value="1"/>
</dbReference>
<comment type="caution">
    <text evidence="2">The sequence shown here is derived from an EMBL/GenBank/DDBJ whole genome shotgun (WGS) entry which is preliminary data.</text>
</comment>
<name>A0AAW0S0M3_9HYPO</name>
<dbReference type="Proteomes" id="UP001397290">
    <property type="component" value="Unassembled WGS sequence"/>
</dbReference>
<evidence type="ECO:0000259" key="1">
    <source>
        <dbReference type="Pfam" id="PF07985"/>
    </source>
</evidence>
<proteinExistence type="predicted"/>
<dbReference type="InterPro" id="IPR012942">
    <property type="entry name" value="SRR1-like"/>
</dbReference>
<dbReference type="PANTHER" id="PTHR42080">
    <property type="entry name" value="SRR1 DOMAIN-CONTAINING PROTEIN"/>
    <property type="match status" value="1"/>
</dbReference>
<evidence type="ECO:0000313" key="2">
    <source>
        <dbReference type="EMBL" id="KAK8147823.1"/>
    </source>
</evidence>
<dbReference type="AlphaFoldDB" id="A0AAW0S0M3"/>
<organism evidence="2 3">
    <name type="scientific">Beauveria asiatica</name>
    <dbReference type="NCBI Taxonomy" id="1069075"/>
    <lineage>
        <taxon>Eukaryota</taxon>
        <taxon>Fungi</taxon>
        <taxon>Dikarya</taxon>
        <taxon>Ascomycota</taxon>
        <taxon>Pezizomycotina</taxon>
        <taxon>Sordariomycetes</taxon>
        <taxon>Hypocreomycetidae</taxon>
        <taxon>Hypocreales</taxon>
        <taxon>Cordycipitaceae</taxon>
        <taxon>Beauveria</taxon>
    </lineage>
</organism>
<dbReference type="EMBL" id="JAAHCF010000124">
    <property type="protein sequence ID" value="KAK8147823.1"/>
    <property type="molecule type" value="Genomic_DNA"/>
</dbReference>
<reference evidence="2 3" key="1">
    <citation type="submission" date="2020-02" db="EMBL/GenBank/DDBJ databases">
        <title>Comparative genomics of the hypocrealean fungal genus Beauvera.</title>
        <authorList>
            <person name="Showalter D.N."/>
            <person name="Bushley K.E."/>
            <person name="Rehner S.A."/>
        </authorList>
    </citation>
    <scope>NUCLEOTIDE SEQUENCE [LARGE SCALE GENOMIC DNA]</scope>
    <source>
        <strain evidence="2 3">ARSEF4384</strain>
    </source>
</reference>
<protein>
    <recommendedName>
        <fullName evidence="1">SRR1-like domain-containing protein</fullName>
    </recommendedName>
</protein>
<dbReference type="Pfam" id="PF07985">
    <property type="entry name" value="SRR1"/>
    <property type="match status" value="1"/>
</dbReference>
<sequence length="353" mass="39680">MSASTTAAKLLHHDCTVWRASSQTASTLYEKGTKLWTRQDLTDIEEQLAGCKNRRVFTVRAIDGTTLELANPMFGIDSPIWRPCVRFQEYWSLVKEKPEGPEQTHLCSYLPSWSNTTARSFRGVMADPDALFEKKRLAWNESRSCALLRMRLEQVPAMKRAEKIICFGLGDICRRPAEWVTRHLAKHDDAEARFVRNAMIQHAIALTLAQICNNSSSSSSSSSAGGRKVKLLAQDPDYTDEAKEMLTKHGFTIVGDYGAGGFAEVDNDSVVVSLFVEAPLKQIVADIARPLMMVSTGFGVFNDSEKPFADADSPRTVAMWKEYEDKIDFPVSDEDEEIKTMLQDVHLYVRRDI</sequence>
<accession>A0AAW0S0M3</accession>
<gene>
    <name evidence="2" type="ORF">G3M48_000934</name>
</gene>